<dbReference type="EMBL" id="AP027731">
    <property type="protein sequence ID" value="BDZ47687.1"/>
    <property type="molecule type" value="Genomic_DNA"/>
</dbReference>
<keyword evidence="2" id="KW-1185">Reference proteome</keyword>
<proteinExistence type="predicted"/>
<name>A0ABM8GH44_9MICO</name>
<reference evidence="2" key="1">
    <citation type="journal article" date="2019" name="Int. J. Syst. Evol. Microbiol.">
        <title>The Global Catalogue of Microorganisms (GCM) 10K type strain sequencing project: providing services to taxonomists for standard genome sequencing and annotation.</title>
        <authorList>
            <consortium name="The Broad Institute Genomics Platform"/>
            <consortium name="The Broad Institute Genome Sequencing Center for Infectious Disease"/>
            <person name="Wu L."/>
            <person name="Ma J."/>
        </authorList>
    </citation>
    <scope>NUCLEOTIDE SEQUENCE [LARGE SCALE GENOMIC DNA]</scope>
    <source>
        <strain evidence="2">NBRC 108725</strain>
    </source>
</reference>
<gene>
    <name evidence="1" type="ORF">GCM10025866_35960</name>
</gene>
<accession>A0ABM8GH44</accession>
<protein>
    <submittedName>
        <fullName evidence="1">Uncharacterized protein</fullName>
    </submittedName>
</protein>
<dbReference type="RefSeq" id="WP_286277549.1">
    <property type="nucleotide sequence ID" value="NZ_AP027731.1"/>
</dbReference>
<dbReference type="Proteomes" id="UP001321498">
    <property type="component" value="Chromosome"/>
</dbReference>
<organism evidence="1 2">
    <name type="scientific">Naasia aerilata</name>
    <dbReference type="NCBI Taxonomy" id="1162966"/>
    <lineage>
        <taxon>Bacteria</taxon>
        <taxon>Bacillati</taxon>
        <taxon>Actinomycetota</taxon>
        <taxon>Actinomycetes</taxon>
        <taxon>Micrococcales</taxon>
        <taxon>Microbacteriaceae</taxon>
        <taxon>Naasia</taxon>
    </lineage>
</organism>
<evidence type="ECO:0000313" key="2">
    <source>
        <dbReference type="Proteomes" id="UP001321498"/>
    </source>
</evidence>
<evidence type="ECO:0000313" key="1">
    <source>
        <dbReference type="EMBL" id="BDZ47687.1"/>
    </source>
</evidence>
<sequence>MSDFWRNLPLSQREPADETSVSSDWRPRTAATLLAFADLLASLPADAWELAGLQPAARRGTQRTVRETVEDLVWRLSASRLELLFPSPAPSGSPELLVTALRSAASRRAAGEGRRGLGDLTAVVQHCYDVTLPLALPDPVDPVASGAVALGRAAAAPAVLRSLLRGRTLAASDAGWRIGTGPEIRGTAAELVAWLGGRAVTPVFERRSGRGQA</sequence>